<evidence type="ECO:0000313" key="9">
    <source>
        <dbReference type="EMBL" id="MDG0866003.1"/>
    </source>
</evidence>
<accession>A0AAJ5ZDJ9</accession>
<dbReference type="RefSeq" id="WP_342822791.1">
    <property type="nucleotide sequence ID" value="NZ_CP046146.1"/>
</dbReference>
<dbReference type="GO" id="GO:0008409">
    <property type="term" value="F:5'-3' exonuclease activity"/>
    <property type="evidence" value="ECO:0007669"/>
    <property type="project" value="InterPro"/>
</dbReference>
<dbReference type="InterPro" id="IPR051673">
    <property type="entry name" value="SSDNA_exonuclease_RecJ"/>
</dbReference>
<dbReference type="Proteomes" id="UP001321249">
    <property type="component" value="Unassembled WGS sequence"/>
</dbReference>
<evidence type="ECO:0000256" key="4">
    <source>
        <dbReference type="ARBA" id="ARBA00022801"/>
    </source>
</evidence>
<dbReference type="NCBIfam" id="TIGR00644">
    <property type="entry name" value="recJ"/>
    <property type="match status" value="1"/>
</dbReference>
<dbReference type="Proteomes" id="UP001219901">
    <property type="component" value="Chromosome"/>
</dbReference>
<dbReference type="EMBL" id="CP046147">
    <property type="protein sequence ID" value="WFG39268.1"/>
    <property type="molecule type" value="Genomic_DNA"/>
</dbReference>
<reference evidence="11" key="3">
    <citation type="submission" date="2023-06" db="EMBL/GenBank/DDBJ databases">
        <title>Pangenomics reveal diversification of enzyme families and niche specialization in globally abundant SAR202 bacteria.</title>
        <authorList>
            <person name="Saw J.H.W."/>
        </authorList>
    </citation>
    <scope>NUCLEOTIDE SEQUENCE [LARGE SCALE GENOMIC DNA]</scope>
    <source>
        <strain evidence="11">JH1073</strain>
    </source>
</reference>
<dbReference type="AlphaFoldDB" id="A0AAJ5ZDJ9"/>
<dbReference type="SUPFAM" id="SSF64182">
    <property type="entry name" value="DHH phosphoesterases"/>
    <property type="match status" value="1"/>
</dbReference>
<dbReference type="Pfam" id="PF17768">
    <property type="entry name" value="RecJ_OB"/>
    <property type="match status" value="1"/>
</dbReference>
<evidence type="ECO:0000313" key="12">
    <source>
        <dbReference type="Proteomes" id="UP001321249"/>
    </source>
</evidence>
<keyword evidence="4" id="KW-0378">Hydrolase</keyword>
<reference evidence="11 12" key="1">
    <citation type="submission" date="2019-11" db="EMBL/GenBank/DDBJ databases">
        <authorList>
            <person name="Cho J.-C."/>
        </authorList>
    </citation>
    <scope>NUCLEOTIDE SEQUENCE [LARGE SCALE GENOMIC DNA]</scope>
    <source>
        <strain evidence="10 11">JH1073</strain>
        <strain evidence="9 12">JH702</strain>
    </source>
</reference>
<gene>
    <name evidence="10" type="primary">recJ</name>
    <name evidence="9" type="ORF">GKO46_02830</name>
    <name evidence="10" type="ORF">GKO48_06430</name>
</gene>
<dbReference type="GO" id="GO:0006281">
    <property type="term" value="P:DNA repair"/>
    <property type="evidence" value="ECO:0007669"/>
    <property type="project" value="InterPro"/>
</dbReference>
<evidence type="ECO:0000256" key="5">
    <source>
        <dbReference type="ARBA" id="ARBA00022839"/>
    </source>
</evidence>
<dbReference type="Pfam" id="PF01368">
    <property type="entry name" value="DHH"/>
    <property type="match status" value="1"/>
</dbReference>
<sequence>MTLDRKWQIAEPPPPGFRLDLGFLGSGVRGTLPARLLWNRGVRTDADVAGYFSSGLDDFLDPNALPDMEKAVERIHQAIAGGETVGVFGDFDVDGLTGTAIMLRAIRSLGGKAVPYIPNRETDGHGLSNQAIDSFSGAGVSLITTVDTGSTAVDEISYAKTLGIDTVVTDHHLIETDRPAAVAIVNPHVGSEGSENSVDYSGAGVAFKLAQALYKVAGAPFPEELLPLAALGTIADIVPLVSENRALVREGLRVLGQTDLPGLRALLDISRAPGASGRPTAELISFYVAPRLNAPGRMGDAEPSLQILSTDDVSEARALADRLDADNTKRRSLSEKAWEHATTQFDVNSDDPIVAVNCDGFPMGLLGPLAGRLNELTGKPAIAYQHVNGFARASCRSNTVLDLHAALSTHSDKFERFGGHARAAGFSIKDEMLADLLDDLRKHAAWGALGAPAVPTLHADAEVRLEDLTVSTWNFVSAMEPFGEANREPVLITYGAVPLDVRTVGVGGKHLKISFDADGRRIDSIGFGLGDRELGTGAVDIVFQLRSEVWRGKTRHQLGLRDIRPAQG</sequence>
<dbReference type="EMBL" id="WMBE01000001">
    <property type="protein sequence ID" value="MDG0866003.1"/>
    <property type="molecule type" value="Genomic_DNA"/>
</dbReference>
<dbReference type="InterPro" id="IPR003156">
    <property type="entry name" value="DHHA1_dom"/>
</dbReference>
<proteinExistence type="inferred from homology"/>
<evidence type="ECO:0000259" key="7">
    <source>
        <dbReference type="Pfam" id="PF02272"/>
    </source>
</evidence>
<dbReference type="Gene3D" id="3.90.1640.30">
    <property type="match status" value="1"/>
</dbReference>
<evidence type="ECO:0000259" key="8">
    <source>
        <dbReference type="Pfam" id="PF17768"/>
    </source>
</evidence>
<feature type="domain" description="DDH" evidence="6">
    <location>
        <begin position="85"/>
        <end position="233"/>
    </location>
</feature>
<dbReference type="PANTHER" id="PTHR30255:SF2">
    <property type="entry name" value="SINGLE-STRANDED-DNA-SPECIFIC EXONUCLEASE RECJ"/>
    <property type="match status" value="1"/>
</dbReference>
<dbReference type="InterPro" id="IPR004610">
    <property type="entry name" value="RecJ"/>
</dbReference>
<evidence type="ECO:0000256" key="1">
    <source>
        <dbReference type="ARBA" id="ARBA00005915"/>
    </source>
</evidence>
<protein>
    <recommendedName>
        <fullName evidence="2">Single-stranded-DNA-specific exonuclease RecJ</fullName>
    </recommendedName>
</protein>
<dbReference type="InterPro" id="IPR001667">
    <property type="entry name" value="DDH_dom"/>
</dbReference>
<evidence type="ECO:0000256" key="3">
    <source>
        <dbReference type="ARBA" id="ARBA00022722"/>
    </source>
</evidence>
<dbReference type="GO" id="GO:0006310">
    <property type="term" value="P:DNA recombination"/>
    <property type="evidence" value="ECO:0007669"/>
    <property type="project" value="InterPro"/>
</dbReference>
<dbReference type="PANTHER" id="PTHR30255">
    <property type="entry name" value="SINGLE-STRANDED-DNA-SPECIFIC EXONUCLEASE RECJ"/>
    <property type="match status" value="1"/>
</dbReference>
<evidence type="ECO:0000259" key="6">
    <source>
        <dbReference type="Pfam" id="PF01368"/>
    </source>
</evidence>
<evidence type="ECO:0000313" key="10">
    <source>
        <dbReference type="EMBL" id="WFG39268.1"/>
    </source>
</evidence>
<dbReference type="InterPro" id="IPR041122">
    <property type="entry name" value="RecJ_OB"/>
</dbReference>
<dbReference type="Pfam" id="PF02272">
    <property type="entry name" value="DHHA1"/>
    <property type="match status" value="1"/>
</dbReference>
<feature type="domain" description="DHHA1" evidence="7">
    <location>
        <begin position="353"/>
        <end position="441"/>
    </location>
</feature>
<keyword evidence="3" id="KW-0540">Nuclease</keyword>
<reference evidence="10" key="2">
    <citation type="journal article" date="2023" name="Nat. Commun.">
        <title>Cultivation of marine bacteria of the SAR202 clade.</title>
        <authorList>
            <person name="Lim Y."/>
            <person name="Seo J.H."/>
            <person name="Giovannoni S.J."/>
            <person name="Kang I."/>
            <person name="Cho J.C."/>
        </authorList>
    </citation>
    <scope>NUCLEOTIDE SEQUENCE</scope>
    <source>
        <strain evidence="10">JH1073</strain>
    </source>
</reference>
<organism evidence="10 11">
    <name type="scientific">Candidatus Lucifugimonas marina</name>
    <dbReference type="NCBI Taxonomy" id="3038979"/>
    <lineage>
        <taxon>Bacteria</taxon>
        <taxon>Bacillati</taxon>
        <taxon>Chloroflexota</taxon>
        <taxon>Dehalococcoidia</taxon>
        <taxon>SAR202 cluster</taxon>
        <taxon>Candidatus Lucifugimonadales</taxon>
        <taxon>Candidatus Lucifugimonadaceae</taxon>
        <taxon>Candidatus Lucifugimonas</taxon>
    </lineage>
</organism>
<comment type="similarity">
    <text evidence="1">Belongs to the RecJ family.</text>
</comment>
<evidence type="ECO:0000256" key="2">
    <source>
        <dbReference type="ARBA" id="ARBA00019841"/>
    </source>
</evidence>
<evidence type="ECO:0000313" key="11">
    <source>
        <dbReference type="Proteomes" id="UP001219901"/>
    </source>
</evidence>
<feature type="domain" description="RecJ OB" evidence="8">
    <location>
        <begin position="460"/>
        <end position="562"/>
    </location>
</feature>
<dbReference type="GO" id="GO:0003676">
    <property type="term" value="F:nucleic acid binding"/>
    <property type="evidence" value="ECO:0007669"/>
    <property type="project" value="InterPro"/>
</dbReference>
<dbReference type="Gene3D" id="2.40.50.460">
    <property type="match status" value="1"/>
</dbReference>
<keyword evidence="5 10" id="KW-0269">Exonuclease</keyword>
<name>A0AAJ5ZDJ9_9CHLR</name>
<dbReference type="InterPro" id="IPR038763">
    <property type="entry name" value="DHH_sf"/>
</dbReference>
<keyword evidence="11" id="KW-1185">Reference proteome</keyword>